<dbReference type="Proteomes" id="UP001596091">
    <property type="component" value="Unassembled WGS sequence"/>
</dbReference>
<name>A0ABW1EDR0_9BACT</name>
<gene>
    <name evidence="1" type="ORF">ACFPT7_03610</name>
</gene>
<dbReference type="EMBL" id="JBHSPH010000001">
    <property type="protein sequence ID" value="MFC5861370.1"/>
    <property type="molecule type" value="Genomic_DNA"/>
</dbReference>
<accession>A0ABW1EDR0</accession>
<evidence type="ECO:0008006" key="3">
    <source>
        <dbReference type="Google" id="ProtNLM"/>
    </source>
</evidence>
<reference evidence="2" key="1">
    <citation type="journal article" date="2019" name="Int. J. Syst. Evol. Microbiol.">
        <title>The Global Catalogue of Microorganisms (GCM) 10K type strain sequencing project: providing services to taxonomists for standard genome sequencing and annotation.</title>
        <authorList>
            <consortium name="The Broad Institute Genomics Platform"/>
            <consortium name="The Broad Institute Genome Sequencing Center for Infectious Disease"/>
            <person name="Wu L."/>
            <person name="Ma J."/>
        </authorList>
    </citation>
    <scope>NUCLEOTIDE SEQUENCE [LARGE SCALE GENOMIC DNA]</scope>
    <source>
        <strain evidence="2">JCM 4087</strain>
    </source>
</reference>
<evidence type="ECO:0000313" key="2">
    <source>
        <dbReference type="Proteomes" id="UP001596091"/>
    </source>
</evidence>
<organism evidence="1 2">
    <name type="scientific">Acidicapsa dinghuensis</name>
    <dbReference type="NCBI Taxonomy" id="2218256"/>
    <lineage>
        <taxon>Bacteria</taxon>
        <taxon>Pseudomonadati</taxon>
        <taxon>Acidobacteriota</taxon>
        <taxon>Terriglobia</taxon>
        <taxon>Terriglobales</taxon>
        <taxon>Acidobacteriaceae</taxon>
        <taxon>Acidicapsa</taxon>
    </lineage>
</organism>
<keyword evidence="2" id="KW-1185">Reference proteome</keyword>
<proteinExistence type="predicted"/>
<protein>
    <recommendedName>
        <fullName evidence="3">DUF465 domain-containing protein</fullName>
    </recommendedName>
</protein>
<dbReference type="RefSeq" id="WP_263333829.1">
    <property type="nucleotide sequence ID" value="NZ_JAGSYH010000002.1"/>
</dbReference>
<evidence type="ECO:0000313" key="1">
    <source>
        <dbReference type="EMBL" id="MFC5861370.1"/>
    </source>
</evidence>
<sequence length="82" mass="10021">MSPELFPYIYEISPRFRRSLEERIARLERDAVADEEALHFLKDPDHIRRHRRMIAVQRHEAKRMRTFLDRSLDRLPRPLIAL</sequence>
<comment type="caution">
    <text evidence="1">The sequence shown here is derived from an EMBL/GenBank/DDBJ whole genome shotgun (WGS) entry which is preliminary data.</text>
</comment>